<gene>
    <name evidence="4" type="ORF">STAFG_5068</name>
</gene>
<dbReference type="InterPro" id="IPR050107">
    <property type="entry name" value="ABC_carbohydrate_import_ATPase"/>
</dbReference>
<dbReference type="PANTHER" id="PTHR43790:SF8">
    <property type="entry name" value="SUGAR ABC TRANSPORTER ATP-BINDING PROTEIN"/>
    <property type="match status" value="1"/>
</dbReference>
<keyword evidence="1" id="KW-0547">Nucleotide-binding</keyword>
<proteinExistence type="predicted"/>
<name>S4MML3_9ACTN</name>
<reference evidence="4 5" key="1">
    <citation type="submission" date="2013-02" db="EMBL/GenBank/DDBJ databases">
        <title>Draft Genome Sequence of Streptomyces afghaniensis, Which Produces Compounds of the Julimycin B-Complex.</title>
        <authorList>
            <person name="Gruening B.A."/>
            <person name="Praeg A."/>
            <person name="Erxleben A."/>
            <person name="Guenther S."/>
            <person name="Fiedler H.-P."/>
            <person name="Goodfellow M."/>
            <person name="Mueller M."/>
        </authorList>
    </citation>
    <scope>NUCLEOTIDE SEQUENCE [LARGE SCALE GENOMIC DNA]</scope>
    <source>
        <strain evidence="4 5">772</strain>
    </source>
</reference>
<dbReference type="EMBL" id="AOPY01001480">
    <property type="protein sequence ID" value="EPJ37906.1"/>
    <property type="molecule type" value="Genomic_DNA"/>
</dbReference>
<dbReference type="SMART" id="SM00382">
    <property type="entry name" value="AAA"/>
    <property type="match status" value="1"/>
</dbReference>
<dbReference type="InterPro" id="IPR003439">
    <property type="entry name" value="ABC_transporter-like_ATP-bd"/>
</dbReference>
<dbReference type="PROSITE" id="PS50893">
    <property type="entry name" value="ABC_TRANSPORTER_2"/>
    <property type="match status" value="1"/>
</dbReference>
<comment type="caution">
    <text evidence="4">The sequence shown here is derived from an EMBL/GenBank/DDBJ whole genome shotgun (WGS) entry which is preliminary data.</text>
</comment>
<dbReference type="Proteomes" id="UP000015001">
    <property type="component" value="Unassembled WGS sequence"/>
</dbReference>
<feature type="domain" description="ABC transporter" evidence="3">
    <location>
        <begin position="29"/>
        <end position="265"/>
    </location>
</feature>
<protein>
    <submittedName>
        <fullName evidence="4">Putative Ribose import ATP-binding protein RbsA 1</fullName>
    </submittedName>
</protein>
<dbReference type="PATRIC" id="fig|1283301.3.peg.5039"/>
<sequence>MITPPTLLHNLPPGQAAKEMVHVSATPVLALRGVSKRFGAVQALTDVELEVHAGEVVALVGDNGAGKSTLVKTIAGVHPIDEGVIEWDGRSVQINKPHDAQHLGIATVYQDLALCDNIDVVGNLYLGREIRKRGVLDEVEMERRSRELLDTLSIRIPSVRIPIASLSGGQRQTVAIARSMLGEPKLVILDEPTAALGVEQTAQVLDLVERLRERGHAVILISHNMADVKAVADKVAVLRLGRNNGVFEVKSTSQEEIISAITGATDNAVTRRAARTNGEVSK</sequence>
<dbReference type="Gene3D" id="3.40.50.300">
    <property type="entry name" value="P-loop containing nucleotide triphosphate hydrolases"/>
    <property type="match status" value="1"/>
</dbReference>
<dbReference type="CDD" id="cd03216">
    <property type="entry name" value="ABC_Carb_Monos_I"/>
    <property type="match status" value="1"/>
</dbReference>
<evidence type="ECO:0000313" key="4">
    <source>
        <dbReference type="EMBL" id="EPJ37906.1"/>
    </source>
</evidence>
<dbReference type="GO" id="GO:0016887">
    <property type="term" value="F:ATP hydrolysis activity"/>
    <property type="evidence" value="ECO:0007669"/>
    <property type="project" value="InterPro"/>
</dbReference>
<evidence type="ECO:0000259" key="3">
    <source>
        <dbReference type="PROSITE" id="PS50893"/>
    </source>
</evidence>
<dbReference type="Pfam" id="PF00005">
    <property type="entry name" value="ABC_tran"/>
    <property type="match status" value="1"/>
</dbReference>
<dbReference type="PANTHER" id="PTHR43790">
    <property type="entry name" value="CARBOHYDRATE TRANSPORT ATP-BINDING PROTEIN MG119-RELATED"/>
    <property type="match status" value="1"/>
</dbReference>
<dbReference type="HOGENOM" id="CLU_000604_1_2_11"/>
<keyword evidence="5" id="KW-1185">Reference proteome</keyword>
<dbReference type="GO" id="GO:0005524">
    <property type="term" value="F:ATP binding"/>
    <property type="evidence" value="ECO:0007669"/>
    <property type="project" value="UniProtKB-KW"/>
</dbReference>
<dbReference type="InterPro" id="IPR003593">
    <property type="entry name" value="AAA+_ATPase"/>
</dbReference>
<evidence type="ECO:0000313" key="5">
    <source>
        <dbReference type="Proteomes" id="UP000015001"/>
    </source>
</evidence>
<organism evidence="4 5">
    <name type="scientific">Streptomyces afghaniensis 772</name>
    <dbReference type="NCBI Taxonomy" id="1283301"/>
    <lineage>
        <taxon>Bacteria</taxon>
        <taxon>Bacillati</taxon>
        <taxon>Actinomycetota</taxon>
        <taxon>Actinomycetes</taxon>
        <taxon>Kitasatosporales</taxon>
        <taxon>Streptomycetaceae</taxon>
        <taxon>Streptomyces</taxon>
    </lineage>
</organism>
<accession>S4MML3</accession>
<evidence type="ECO:0000256" key="1">
    <source>
        <dbReference type="ARBA" id="ARBA00022741"/>
    </source>
</evidence>
<dbReference type="AlphaFoldDB" id="S4MML3"/>
<evidence type="ECO:0000256" key="2">
    <source>
        <dbReference type="ARBA" id="ARBA00022840"/>
    </source>
</evidence>
<keyword evidence="2 4" id="KW-0067">ATP-binding</keyword>
<dbReference type="SUPFAM" id="SSF52540">
    <property type="entry name" value="P-loop containing nucleoside triphosphate hydrolases"/>
    <property type="match status" value="1"/>
</dbReference>
<dbReference type="InterPro" id="IPR027417">
    <property type="entry name" value="P-loop_NTPase"/>
</dbReference>